<organism evidence="7 8">
    <name type="scientific">Celeribacter neptunius</name>
    <dbReference type="NCBI Taxonomy" id="588602"/>
    <lineage>
        <taxon>Bacteria</taxon>
        <taxon>Pseudomonadati</taxon>
        <taxon>Pseudomonadota</taxon>
        <taxon>Alphaproteobacteria</taxon>
        <taxon>Rhodobacterales</taxon>
        <taxon>Roseobacteraceae</taxon>
        <taxon>Celeribacter</taxon>
    </lineage>
</organism>
<sequence length="621" mass="67185">MALIEARNVTIRIPTEDGVVHAANSVSFSVEEGELFGIAGESGSGKSVLMQAIAGLLPGAEIEGEVLFDGHDMLTMSEAERRALRGAQIGMIFQDPLSSLHPFYTIGSQIAEMIHAHEKVDKTEARRRVVEMLERVGIAEADKRYEAYPHEFSGGMRQRVMIAMALILRPPLIIADEPTTALDVTVQAQIVELLDEMRRSFGTTVIMITHDLGLLSSVADHVMVMYAGTRLEIGATGALFAMPTHPYTLGLLRSSPAADSDGRALIPIAGKPPSLLARPRGCVFAPRCAQATDLCHMSPPPLRRYSDATEALCHFTASLPEAAPVSELATSPPASRKSGRYVVEASGLSLTYRTKKGFGRAVENQVLNGVDLTVRKGETLGLVGESGCGKSTLARVLAGLAVPTDGEVKIQGEPIASLTAARWRAMRRRVQMVFQDPFGSLNPRRRVGAIISDPLRIHDIGTAATRKARVQELMEIVGLNPEHFNRFPSEFSGGQRQRIGIARALALEPALIILDEPVSALDVSIQAQILNLLQALQRDLGLTYLFISHDLSVVRHICDRIAVMDKGQIVESASAEKLFGAPEHPFTRELLGATHHPPALTGVDTRSLIAETPFMTQEALV</sequence>
<dbReference type="InterPro" id="IPR027417">
    <property type="entry name" value="P-loop_NTPase"/>
</dbReference>
<dbReference type="GO" id="GO:0055085">
    <property type="term" value="P:transmembrane transport"/>
    <property type="evidence" value="ECO:0007669"/>
    <property type="project" value="UniProtKB-ARBA"/>
</dbReference>
<dbReference type="PANTHER" id="PTHR43776">
    <property type="entry name" value="TRANSPORT ATP-BINDING PROTEIN"/>
    <property type="match status" value="1"/>
</dbReference>
<dbReference type="EMBL" id="FORH01000005">
    <property type="protein sequence ID" value="SFJ68922.1"/>
    <property type="molecule type" value="Genomic_DNA"/>
</dbReference>
<dbReference type="InterPro" id="IPR050319">
    <property type="entry name" value="ABC_transp_ATP-bind"/>
</dbReference>
<name>A0A1I3TEI6_9RHOB</name>
<dbReference type="RefSeq" id="WP_090061205.1">
    <property type="nucleotide sequence ID" value="NZ_FORH01000005.1"/>
</dbReference>
<evidence type="ECO:0000256" key="3">
    <source>
        <dbReference type="ARBA" id="ARBA00022448"/>
    </source>
</evidence>
<protein>
    <submittedName>
        <fullName evidence="7">Peptide/nickel transport system ATP-binding protein</fullName>
    </submittedName>
</protein>
<dbReference type="PROSITE" id="PS50893">
    <property type="entry name" value="ABC_TRANSPORTER_2"/>
    <property type="match status" value="2"/>
</dbReference>
<dbReference type="PROSITE" id="PS00211">
    <property type="entry name" value="ABC_TRANSPORTER_1"/>
    <property type="match status" value="2"/>
</dbReference>
<dbReference type="InterPro" id="IPR003439">
    <property type="entry name" value="ABC_transporter-like_ATP-bd"/>
</dbReference>
<dbReference type="Proteomes" id="UP000199630">
    <property type="component" value="Unassembled WGS sequence"/>
</dbReference>
<evidence type="ECO:0000256" key="4">
    <source>
        <dbReference type="ARBA" id="ARBA00022741"/>
    </source>
</evidence>
<reference evidence="8" key="1">
    <citation type="submission" date="2016-10" db="EMBL/GenBank/DDBJ databases">
        <authorList>
            <person name="Varghese N."/>
            <person name="Submissions S."/>
        </authorList>
    </citation>
    <scope>NUCLEOTIDE SEQUENCE [LARGE SCALE GENOMIC DNA]</scope>
    <source>
        <strain evidence="8">DSM 26471</strain>
    </source>
</reference>
<dbReference type="PANTHER" id="PTHR43776:SF7">
    <property type="entry name" value="D,D-DIPEPTIDE TRANSPORT ATP-BINDING PROTEIN DDPF-RELATED"/>
    <property type="match status" value="1"/>
</dbReference>
<dbReference type="NCBIfam" id="NF007739">
    <property type="entry name" value="PRK10419.1"/>
    <property type="match status" value="2"/>
</dbReference>
<evidence type="ECO:0000259" key="6">
    <source>
        <dbReference type="PROSITE" id="PS50893"/>
    </source>
</evidence>
<proteinExistence type="inferred from homology"/>
<evidence type="ECO:0000256" key="2">
    <source>
        <dbReference type="ARBA" id="ARBA00005417"/>
    </source>
</evidence>
<gene>
    <name evidence="7" type="ORF">SAMN04487991_2677</name>
</gene>
<evidence type="ECO:0000256" key="5">
    <source>
        <dbReference type="ARBA" id="ARBA00022840"/>
    </source>
</evidence>
<evidence type="ECO:0000313" key="8">
    <source>
        <dbReference type="Proteomes" id="UP000199630"/>
    </source>
</evidence>
<keyword evidence="8" id="KW-1185">Reference proteome</keyword>
<dbReference type="GO" id="GO:0005524">
    <property type="term" value="F:ATP binding"/>
    <property type="evidence" value="ECO:0007669"/>
    <property type="project" value="UniProtKB-KW"/>
</dbReference>
<dbReference type="NCBIfam" id="TIGR01727">
    <property type="entry name" value="oligo_HPY"/>
    <property type="match status" value="1"/>
</dbReference>
<dbReference type="InterPro" id="IPR017871">
    <property type="entry name" value="ABC_transporter-like_CS"/>
</dbReference>
<dbReference type="FunFam" id="3.40.50.300:FF:000016">
    <property type="entry name" value="Oligopeptide ABC transporter ATP-binding component"/>
    <property type="match status" value="2"/>
</dbReference>
<dbReference type="STRING" id="588602.SAMN04487991_2677"/>
<keyword evidence="4" id="KW-0547">Nucleotide-binding</keyword>
<dbReference type="AlphaFoldDB" id="A0A1I3TEI6"/>
<feature type="domain" description="ABC transporter" evidence="6">
    <location>
        <begin position="352"/>
        <end position="591"/>
    </location>
</feature>
<accession>A0A1I3TEI6</accession>
<keyword evidence="5 7" id="KW-0067">ATP-binding</keyword>
<dbReference type="Pfam" id="PF08352">
    <property type="entry name" value="oligo_HPY"/>
    <property type="match status" value="1"/>
</dbReference>
<dbReference type="CDD" id="cd03257">
    <property type="entry name" value="ABC_NikE_OppD_transporters"/>
    <property type="match status" value="2"/>
</dbReference>
<feature type="domain" description="ABC transporter" evidence="6">
    <location>
        <begin position="4"/>
        <end position="252"/>
    </location>
</feature>
<dbReference type="InterPro" id="IPR003593">
    <property type="entry name" value="AAA+_ATPase"/>
</dbReference>
<evidence type="ECO:0000256" key="1">
    <source>
        <dbReference type="ARBA" id="ARBA00004417"/>
    </source>
</evidence>
<evidence type="ECO:0000313" key="7">
    <source>
        <dbReference type="EMBL" id="SFJ68922.1"/>
    </source>
</evidence>
<dbReference type="InterPro" id="IPR013563">
    <property type="entry name" value="Oligopep_ABC_C"/>
</dbReference>
<dbReference type="OrthoDB" id="9802264at2"/>
<dbReference type="SMART" id="SM00382">
    <property type="entry name" value="AAA"/>
    <property type="match status" value="2"/>
</dbReference>
<dbReference type="NCBIfam" id="NF008453">
    <property type="entry name" value="PRK11308.1"/>
    <property type="match status" value="2"/>
</dbReference>
<dbReference type="Gene3D" id="3.40.50.300">
    <property type="entry name" value="P-loop containing nucleotide triphosphate hydrolases"/>
    <property type="match status" value="2"/>
</dbReference>
<comment type="subcellular location">
    <subcellularLocation>
        <location evidence="1">Cell inner membrane</location>
        <topology evidence="1">Peripheral membrane protein</topology>
    </subcellularLocation>
</comment>
<dbReference type="SUPFAM" id="SSF52540">
    <property type="entry name" value="P-loop containing nucleoside triphosphate hydrolases"/>
    <property type="match status" value="2"/>
</dbReference>
<dbReference type="Pfam" id="PF00005">
    <property type="entry name" value="ABC_tran"/>
    <property type="match status" value="2"/>
</dbReference>
<dbReference type="GO" id="GO:0016887">
    <property type="term" value="F:ATP hydrolysis activity"/>
    <property type="evidence" value="ECO:0007669"/>
    <property type="project" value="InterPro"/>
</dbReference>
<comment type="similarity">
    <text evidence="2">Belongs to the ABC transporter superfamily.</text>
</comment>
<dbReference type="GO" id="GO:0005886">
    <property type="term" value="C:plasma membrane"/>
    <property type="evidence" value="ECO:0007669"/>
    <property type="project" value="UniProtKB-SubCell"/>
</dbReference>
<keyword evidence="3" id="KW-0813">Transport</keyword>
<dbReference type="GO" id="GO:0015833">
    <property type="term" value="P:peptide transport"/>
    <property type="evidence" value="ECO:0007669"/>
    <property type="project" value="InterPro"/>
</dbReference>